<accession>E4RSI6</accession>
<evidence type="ECO:0000313" key="1">
    <source>
        <dbReference type="EMBL" id="ADQ18556.1"/>
    </source>
</evidence>
<dbReference type="HOGENOM" id="CLU_3374393_0_0_10"/>
<dbReference type="STRING" id="649349.Lbys_2894"/>
<name>E4RSI6_LEAB4</name>
<keyword evidence="2" id="KW-1185">Reference proteome</keyword>
<dbReference type="EMBL" id="CP002305">
    <property type="protein sequence ID" value="ADQ18556.1"/>
    <property type="molecule type" value="Genomic_DNA"/>
</dbReference>
<dbReference type="AlphaFoldDB" id="E4RSI6"/>
<sequence>MDIKSEGFKKALPNYADIFDFLLKMLKVSLNFAE</sequence>
<proteinExistence type="predicted"/>
<evidence type="ECO:0000313" key="2">
    <source>
        <dbReference type="Proteomes" id="UP000007435"/>
    </source>
</evidence>
<protein>
    <submittedName>
        <fullName evidence="1">Uncharacterized protein</fullName>
    </submittedName>
</protein>
<gene>
    <name evidence="1" type="ordered locus">Lbys_2894</name>
</gene>
<reference evidence="1 2" key="2">
    <citation type="journal article" date="2011" name="Stand. Genomic Sci.">
        <title>Complete genome sequence of Leadbetterella byssophila type strain (4M15).</title>
        <authorList>
            <person name="Abt B."/>
            <person name="Teshima H."/>
            <person name="Lucas S."/>
            <person name="Lapidus A."/>
            <person name="Del Rio T.G."/>
            <person name="Nolan M."/>
            <person name="Tice H."/>
            <person name="Cheng J.F."/>
            <person name="Pitluck S."/>
            <person name="Liolios K."/>
            <person name="Pagani I."/>
            <person name="Ivanova N."/>
            <person name="Mavromatis K."/>
            <person name="Pati A."/>
            <person name="Tapia R."/>
            <person name="Han C."/>
            <person name="Goodwin L."/>
            <person name="Chen A."/>
            <person name="Palaniappan K."/>
            <person name="Land M."/>
            <person name="Hauser L."/>
            <person name="Chang Y.J."/>
            <person name="Jeffries C.D."/>
            <person name="Rohde M."/>
            <person name="Goker M."/>
            <person name="Tindall B.J."/>
            <person name="Detter J.C."/>
            <person name="Woyke T."/>
            <person name="Bristow J."/>
            <person name="Eisen J.A."/>
            <person name="Markowitz V."/>
            <person name="Hugenholtz P."/>
            <person name="Klenk H.P."/>
            <person name="Kyrpides N.C."/>
        </authorList>
    </citation>
    <scope>NUCLEOTIDE SEQUENCE [LARGE SCALE GENOMIC DNA]</scope>
    <source>
        <strain evidence="2">DSM 17132 / JCM 16389 / KACC 11308 / NBRC 106382 / 4M15</strain>
    </source>
</reference>
<reference key="1">
    <citation type="submission" date="2010-11" db="EMBL/GenBank/DDBJ databases">
        <title>The complete genome of Leadbetterella byssophila DSM 17132.</title>
        <authorList>
            <consortium name="US DOE Joint Genome Institute (JGI-PGF)"/>
            <person name="Lucas S."/>
            <person name="Copeland A."/>
            <person name="Lapidus A."/>
            <person name="Glavina del Rio T."/>
            <person name="Dalin E."/>
            <person name="Tice H."/>
            <person name="Bruce D."/>
            <person name="Goodwin L."/>
            <person name="Pitluck S."/>
            <person name="Kyrpides N."/>
            <person name="Mavromatis K."/>
            <person name="Ivanova N."/>
            <person name="Teshima H."/>
            <person name="Brettin T."/>
            <person name="Detter J.C."/>
            <person name="Han C."/>
            <person name="Tapia R."/>
            <person name="Land M."/>
            <person name="Hauser L."/>
            <person name="Markowitz V."/>
            <person name="Cheng J.-F."/>
            <person name="Hugenholtz P."/>
            <person name="Woyke T."/>
            <person name="Wu D."/>
            <person name="Tindall B."/>
            <person name="Pomrenke H.G."/>
            <person name="Brambilla E."/>
            <person name="Klenk H.-P."/>
            <person name="Eisen J.A."/>
        </authorList>
    </citation>
    <scope>NUCLEOTIDE SEQUENCE [LARGE SCALE GENOMIC DNA]</scope>
    <source>
        <strain>DSM 17132</strain>
    </source>
</reference>
<dbReference type="KEGG" id="lby:Lbys_2894"/>
<organism evidence="1 2">
    <name type="scientific">Leadbetterella byssophila (strain DSM 17132 / JCM 16389 / KACC 11308 / NBRC 106382 / 4M15)</name>
    <dbReference type="NCBI Taxonomy" id="649349"/>
    <lineage>
        <taxon>Bacteria</taxon>
        <taxon>Pseudomonadati</taxon>
        <taxon>Bacteroidota</taxon>
        <taxon>Cytophagia</taxon>
        <taxon>Cytophagales</taxon>
        <taxon>Leadbetterellaceae</taxon>
        <taxon>Leadbetterella</taxon>
    </lineage>
</organism>
<dbReference type="Proteomes" id="UP000007435">
    <property type="component" value="Chromosome"/>
</dbReference>